<keyword evidence="3" id="KW-1185">Reference proteome</keyword>
<name>A0A3S0QYA4_9BACI</name>
<evidence type="ECO:0000313" key="3">
    <source>
        <dbReference type="Proteomes" id="UP000276349"/>
    </source>
</evidence>
<reference evidence="2 3" key="1">
    <citation type="submission" date="2018-12" db="EMBL/GenBank/DDBJ databases">
        <authorList>
            <person name="Yu L."/>
        </authorList>
    </citation>
    <scope>NUCLEOTIDE SEQUENCE [LARGE SCALE GENOMIC DNA]</scope>
    <source>
        <strain evidence="2 3">S5H2222</strain>
    </source>
</reference>
<feature type="coiled-coil region" evidence="1">
    <location>
        <begin position="40"/>
        <end position="88"/>
    </location>
</feature>
<gene>
    <name evidence="2" type="ORF">EKG35_00090</name>
</gene>
<evidence type="ECO:0000313" key="2">
    <source>
        <dbReference type="EMBL" id="RTQ96485.1"/>
    </source>
</evidence>
<organism evidence="2 3">
    <name type="scientific">Lysinibacillus telephonicus</name>
    <dbReference type="NCBI Taxonomy" id="1714840"/>
    <lineage>
        <taxon>Bacteria</taxon>
        <taxon>Bacillati</taxon>
        <taxon>Bacillota</taxon>
        <taxon>Bacilli</taxon>
        <taxon>Bacillales</taxon>
        <taxon>Bacillaceae</taxon>
        <taxon>Lysinibacillus</taxon>
    </lineage>
</organism>
<dbReference type="Proteomes" id="UP000276349">
    <property type="component" value="Unassembled WGS sequence"/>
</dbReference>
<proteinExistence type="predicted"/>
<dbReference type="OrthoDB" id="2925027at2"/>
<protein>
    <submittedName>
        <fullName evidence="2">Uncharacterized protein</fullName>
    </submittedName>
</protein>
<dbReference type="RefSeq" id="WP_126292282.1">
    <property type="nucleotide sequence ID" value="NZ_CP155468.1"/>
</dbReference>
<dbReference type="EMBL" id="RXNR01000001">
    <property type="protein sequence ID" value="RTQ96485.1"/>
    <property type="molecule type" value="Genomic_DNA"/>
</dbReference>
<keyword evidence="1" id="KW-0175">Coiled coil</keyword>
<accession>A0A3S0QYA4</accession>
<comment type="caution">
    <text evidence="2">The sequence shown here is derived from an EMBL/GenBank/DDBJ whole genome shotgun (WGS) entry which is preliminary data.</text>
</comment>
<evidence type="ECO:0000256" key="1">
    <source>
        <dbReference type="SAM" id="Coils"/>
    </source>
</evidence>
<sequence length="140" mass="16192">MEDAKKRLEILIDNTLQVLDHMVVDSEYNEMLQSIKSGLSEQKRKAAAFSNNTNEELKNEALAMTKTLSEINNKVQELETNLMEDYKKSTGNRIEAYENLSIDEQREQAESYHDKIDYLSAVKVRENINDMNEILSKIMS</sequence>
<dbReference type="AlphaFoldDB" id="A0A3S0QYA4"/>